<name>A0A371DXK8_9APHY</name>
<evidence type="ECO:0008006" key="3">
    <source>
        <dbReference type="Google" id="ProtNLM"/>
    </source>
</evidence>
<dbReference type="EMBL" id="KZ857379">
    <property type="protein sequence ID" value="RDX57292.1"/>
    <property type="molecule type" value="Genomic_DNA"/>
</dbReference>
<protein>
    <recommendedName>
        <fullName evidence="3">F-box domain-containing protein</fullName>
    </recommendedName>
</protein>
<feature type="non-terminal residue" evidence="1">
    <location>
        <position position="1"/>
    </location>
</feature>
<feature type="non-terminal residue" evidence="1">
    <location>
        <position position="170"/>
    </location>
</feature>
<evidence type="ECO:0000313" key="1">
    <source>
        <dbReference type="EMBL" id="RDX57292.1"/>
    </source>
</evidence>
<proteinExistence type="predicted"/>
<accession>A0A371DXK8</accession>
<gene>
    <name evidence="1" type="ORF">OH76DRAFT_1311273</name>
</gene>
<organism evidence="1 2">
    <name type="scientific">Lentinus brumalis</name>
    <dbReference type="NCBI Taxonomy" id="2498619"/>
    <lineage>
        <taxon>Eukaryota</taxon>
        <taxon>Fungi</taxon>
        <taxon>Dikarya</taxon>
        <taxon>Basidiomycota</taxon>
        <taxon>Agaricomycotina</taxon>
        <taxon>Agaricomycetes</taxon>
        <taxon>Polyporales</taxon>
        <taxon>Polyporaceae</taxon>
        <taxon>Lentinus</taxon>
    </lineage>
</organism>
<dbReference type="OrthoDB" id="2798901at2759"/>
<dbReference type="SUPFAM" id="SSF81383">
    <property type="entry name" value="F-box domain"/>
    <property type="match status" value="1"/>
</dbReference>
<dbReference type="STRING" id="139420.A0A371DXK8"/>
<dbReference type="Proteomes" id="UP000256964">
    <property type="component" value="Unassembled WGS sequence"/>
</dbReference>
<dbReference type="AlphaFoldDB" id="A0A371DXK8"/>
<dbReference type="InterPro" id="IPR036047">
    <property type="entry name" value="F-box-like_dom_sf"/>
</dbReference>
<sequence length="170" mass="19773">LPMDIEENIIDHLEDVVPSLRNCALTCRAWRPRSRYHLVSSIQIRTREDFASLCEFFKRHRNLASLVKALTISPSDEEPSPRSLVEVALVELLRQLPNLRQYKLVYDLHVNDGARPTYSTTFHPRSLTHFKMYLHAETLRLGPLRLLSHEELARIVIALPRLRTLQCRGL</sequence>
<keyword evidence="2" id="KW-1185">Reference proteome</keyword>
<evidence type="ECO:0000313" key="2">
    <source>
        <dbReference type="Proteomes" id="UP000256964"/>
    </source>
</evidence>
<reference evidence="1 2" key="1">
    <citation type="journal article" date="2018" name="Biotechnol. Biofuels">
        <title>Integrative visual omics of the white-rot fungus Polyporus brumalis exposes the biotechnological potential of its oxidative enzymes for delignifying raw plant biomass.</title>
        <authorList>
            <person name="Miyauchi S."/>
            <person name="Rancon A."/>
            <person name="Drula E."/>
            <person name="Hage H."/>
            <person name="Chaduli D."/>
            <person name="Favel A."/>
            <person name="Grisel S."/>
            <person name="Henrissat B."/>
            <person name="Herpoel-Gimbert I."/>
            <person name="Ruiz-Duenas F.J."/>
            <person name="Chevret D."/>
            <person name="Hainaut M."/>
            <person name="Lin J."/>
            <person name="Wang M."/>
            <person name="Pangilinan J."/>
            <person name="Lipzen A."/>
            <person name="Lesage-Meessen L."/>
            <person name="Navarro D."/>
            <person name="Riley R."/>
            <person name="Grigoriev I.V."/>
            <person name="Zhou S."/>
            <person name="Raouche S."/>
            <person name="Rosso M.N."/>
        </authorList>
    </citation>
    <scope>NUCLEOTIDE SEQUENCE [LARGE SCALE GENOMIC DNA]</scope>
    <source>
        <strain evidence="1 2">BRFM 1820</strain>
    </source>
</reference>